<comment type="caution">
    <text evidence="1">The sequence shown here is derived from an EMBL/GenBank/DDBJ whole genome shotgun (WGS) entry which is preliminary data.</text>
</comment>
<dbReference type="Proteomes" id="UP000299102">
    <property type="component" value="Unassembled WGS sequence"/>
</dbReference>
<keyword evidence="2" id="KW-1185">Reference proteome</keyword>
<name>A0A4C1TIU3_EUMVA</name>
<evidence type="ECO:0000313" key="1">
    <source>
        <dbReference type="EMBL" id="GBP14432.1"/>
    </source>
</evidence>
<accession>A0A4C1TIU3</accession>
<organism evidence="1 2">
    <name type="scientific">Eumeta variegata</name>
    <name type="common">Bagworm moth</name>
    <name type="synonym">Eumeta japonica</name>
    <dbReference type="NCBI Taxonomy" id="151549"/>
    <lineage>
        <taxon>Eukaryota</taxon>
        <taxon>Metazoa</taxon>
        <taxon>Ecdysozoa</taxon>
        <taxon>Arthropoda</taxon>
        <taxon>Hexapoda</taxon>
        <taxon>Insecta</taxon>
        <taxon>Pterygota</taxon>
        <taxon>Neoptera</taxon>
        <taxon>Endopterygota</taxon>
        <taxon>Lepidoptera</taxon>
        <taxon>Glossata</taxon>
        <taxon>Ditrysia</taxon>
        <taxon>Tineoidea</taxon>
        <taxon>Psychidae</taxon>
        <taxon>Oiketicinae</taxon>
        <taxon>Eumeta</taxon>
    </lineage>
</organism>
<proteinExistence type="predicted"/>
<dbReference type="EMBL" id="BGZK01000064">
    <property type="protein sequence ID" value="GBP14432.1"/>
    <property type="molecule type" value="Genomic_DNA"/>
</dbReference>
<reference evidence="1 2" key="1">
    <citation type="journal article" date="2019" name="Commun. Biol.">
        <title>The bagworm genome reveals a unique fibroin gene that provides high tensile strength.</title>
        <authorList>
            <person name="Kono N."/>
            <person name="Nakamura H."/>
            <person name="Ohtoshi R."/>
            <person name="Tomita M."/>
            <person name="Numata K."/>
            <person name="Arakawa K."/>
        </authorList>
    </citation>
    <scope>NUCLEOTIDE SEQUENCE [LARGE SCALE GENOMIC DNA]</scope>
</reference>
<gene>
    <name evidence="1" type="ORF">EVAR_7720_1</name>
</gene>
<protein>
    <submittedName>
        <fullName evidence="1">Uncharacterized protein</fullName>
    </submittedName>
</protein>
<evidence type="ECO:0000313" key="2">
    <source>
        <dbReference type="Proteomes" id="UP000299102"/>
    </source>
</evidence>
<sequence length="83" mass="9486">MLSLAAVRQCRNGYAKPYFQHQIKIVYNRAILESPEDQNGRCTSQTHLLGVVMGKKTSLEDLITTREDIFSNSDHELDFAAWN</sequence>
<dbReference type="AlphaFoldDB" id="A0A4C1TIU3"/>